<gene>
    <name evidence="1" type="ORF">M9H77_32494</name>
</gene>
<evidence type="ECO:0000313" key="1">
    <source>
        <dbReference type="EMBL" id="KAI5655307.1"/>
    </source>
</evidence>
<keyword evidence="2" id="KW-1185">Reference proteome</keyword>
<accession>A0ACC0A5S8</accession>
<comment type="caution">
    <text evidence="1">The sequence shown here is derived from an EMBL/GenBank/DDBJ whole genome shotgun (WGS) entry which is preliminary data.</text>
</comment>
<sequence length="211" mass="23953">MQVSALITFPSSTSMPKRPPKTRESSQGEIFHLHVSEASRPSRFKLNANHVISALLPSLIESFNLNPSVSINASNSDEYFLQHSLIFAESLKDLKNIRLQLHSAADYFESSYMKHEHKQLVEESLKDYITKALVNTVDHLGSVACKVNGFLDDKGNEISSATLRFSSIEQTRVLIFFYLSGEKSEIKNIPRIHWLEWYFTAVVGHRNTKTP</sequence>
<reference evidence="2" key="1">
    <citation type="journal article" date="2023" name="Nat. Plants">
        <title>Single-cell RNA sequencing provides a high-resolution roadmap for understanding the multicellular compartmentation of specialized metabolism.</title>
        <authorList>
            <person name="Sun S."/>
            <person name="Shen X."/>
            <person name="Li Y."/>
            <person name="Li Y."/>
            <person name="Wang S."/>
            <person name="Li R."/>
            <person name="Zhang H."/>
            <person name="Shen G."/>
            <person name="Guo B."/>
            <person name="Wei J."/>
            <person name="Xu J."/>
            <person name="St-Pierre B."/>
            <person name="Chen S."/>
            <person name="Sun C."/>
        </authorList>
    </citation>
    <scope>NUCLEOTIDE SEQUENCE [LARGE SCALE GENOMIC DNA]</scope>
</reference>
<dbReference type="Proteomes" id="UP001060085">
    <property type="component" value="Linkage Group LG07"/>
</dbReference>
<evidence type="ECO:0000313" key="2">
    <source>
        <dbReference type="Proteomes" id="UP001060085"/>
    </source>
</evidence>
<name>A0ACC0A5S8_CATRO</name>
<organism evidence="1 2">
    <name type="scientific">Catharanthus roseus</name>
    <name type="common">Madagascar periwinkle</name>
    <name type="synonym">Vinca rosea</name>
    <dbReference type="NCBI Taxonomy" id="4058"/>
    <lineage>
        <taxon>Eukaryota</taxon>
        <taxon>Viridiplantae</taxon>
        <taxon>Streptophyta</taxon>
        <taxon>Embryophyta</taxon>
        <taxon>Tracheophyta</taxon>
        <taxon>Spermatophyta</taxon>
        <taxon>Magnoliopsida</taxon>
        <taxon>eudicotyledons</taxon>
        <taxon>Gunneridae</taxon>
        <taxon>Pentapetalae</taxon>
        <taxon>asterids</taxon>
        <taxon>lamiids</taxon>
        <taxon>Gentianales</taxon>
        <taxon>Apocynaceae</taxon>
        <taxon>Rauvolfioideae</taxon>
        <taxon>Vinceae</taxon>
        <taxon>Catharanthinae</taxon>
        <taxon>Catharanthus</taxon>
    </lineage>
</organism>
<protein>
    <submittedName>
        <fullName evidence="1">Uncharacterized protein</fullName>
    </submittedName>
</protein>
<dbReference type="EMBL" id="CM044707">
    <property type="protein sequence ID" value="KAI5655307.1"/>
    <property type="molecule type" value="Genomic_DNA"/>
</dbReference>
<proteinExistence type="predicted"/>